<organism evidence="1 2">
    <name type="scientific">Sphingomonas paeninsulae</name>
    <dbReference type="NCBI Taxonomy" id="2319844"/>
    <lineage>
        <taxon>Bacteria</taxon>
        <taxon>Pseudomonadati</taxon>
        <taxon>Pseudomonadota</taxon>
        <taxon>Alphaproteobacteria</taxon>
        <taxon>Sphingomonadales</taxon>
        <taxon>Sphingomonadaceae</taxon>
        <taxon>Sphingomonas</taxon>
    </lineage>
</organism>
<protein>
    <submittedName>
        <fullName evidence="1">Uncharacterized protein</fullName>
    </submittedName>
</protein>
<gene>
    <name evidence="1" type="ORF">D3Y57_00050</name>
</gene>
<dbReference type="AlphaFoldDB" id="A0A494T6R5"/>
<name>A0A494T6R5_SPHPE</name>
<keyword evidence="1" id="KW-0614">Plasmid</keyword>
<keyword evidence="2" id="KW-1185">Reference proteome</keyword>
<dbReference type="Proteomes" id="UP000276254">
    <property type="component" value="Plasmid unnamed2"/>
</dbReference>
<geneLocation type="plasmid" evidence="1">
    <name>unnamed2</name>
</geneLocation>
<evidence type="ECO:0000313" key="2">
    <source>
        <dbReference type="Proteomes" id="UP000276254"/>
    </source>
</evidence>
<accession>A0A494T6R5</accession>
<dbReference type="EMBL" id="CP032827">
    <property type="protein sequence ID" value="AYJ84560.1"/>
    <property type="molecule type" value="Genomic_DNA"/>
</dbReference>
<dbReference type="KEGG" id="spha:D3Y57_00050"/>
<evidence type="ECO:0000313" key="1">
    <source>
        <dbReference type="EMBL" id="AYJ84560.1"/>
    </source>
</evidence>
<sequence length="85" mass="9122">MARFSWFAVVLGRADAELVSRVGMSLRLAAEGIVSVLLVSGRIVPAWANADPLELARMAANNRAFIDMLGFLPLPAQQEASCPSH</sequence>
<proteinExistence type="predicted"/>
<reference evidence="1 2" key="1">
    <citation type="submission" date="2018-09" db="EMBL/GenBank/DDBJ databases">
        <title>Sphingomonas peninsula sp. nov., isolated from fildes peninsula, Antarctic soil.</title>
        <authorList>
            <person name="Yingchao G."/>
        </authorList>
    </citation>
    <scope>NUCLEOTIDE SEQUENCE [LARGE SCALE GENOMIC DNA]</scope>
    <source>
        <strain evidence="1 2">YZ-8</strain>
        <plasmid evidence="1 2">unnamed2</plasmid>
    </source>
</reference>